<dbReference type="Pfam" id="PF02687">
    <property type="entry name" value="FtsX"/>
    <property type="match status" value="1"/>
</dbReference>
<keyword evidence="4 7" id="KW-1133">Transmembrane helix</keyword>
<dbReference type="PANTHER" id="PTHR30572">
    <property type="entry name" value="MEMBRANE COMPONENT OF TRANSPORTER-RELATED"/>
    <property type="match status" value="1"/>
</dbReference>
<feature type="domain" description="MacB-like periplasmic core" evidence="9">
    <location>
        <begin position="21"/>
        <end position="256"/>
    </location>
</feature>
<evidence type="ECO:0000259" key="8">
    <source>
        <dbReference type="Pfam" id="PF02687"/>
    </source>
</evidence>
<evidence type="ECO:0000256" key="6">
    <source>
        <dbReference type="ARBA" id="ARBA00038076"/>
    </source>
</evidence>
<dbReference type="GO" id="GO:0005886">
    <property type="term" value="C:plasma membrane"/>
    <property type="evidence" value="ECO:0007669"/>
    <property type="project" value="UniProtKB-SubCell"/>
</dbReference>
<keyword evidence="11" id="KW-1185">Reference proteome</keyword>
<dbReference type="GO" id="GO:0022857">
    <property type="term" value="F:transmembrane transporter activity"/>
    <property type="evidence" value="ECO:0007669"/>
    <property type="project" value="TreeGrafter"/>
</dbReference>
<evidence type="ECO:0000256" key="2">
    <source>
        <dbReference type="ARBA" id="ARBA00022475"/>
    </source>
</evidence>
<dbReference type="Proteomes" id="UP000377798">
    <property type="component" value="Unassembled WGS sequence"/>
</dbReference>
<dbReference type="InterPro" id="IPR025857">
    <property type="entry name" value="MacB_PCD"/>
</dbReference>
<evidence type="ECO:0000256" key="4">
    <source>
        <dbReference type="ARBA" id="ARBA00022989"/>
    </source>
</evidence>
<comment type="caution">
    <text evidence="10">The sequence shown here is derived from an EMBL/GenBank/DDBJ whole genome shotgun (WGS) entry which is preliminary data.</text>
</comment>
<keyword evidence="3 7" id="KW-0812">Transmembrane</keyword>
<name>A0A8H2M6L3_9FIRM</name>
<evidence type="ECO:0000313" key="10">
    <source>
        <dbReference type="EMBL" id="VFB17026.1"/>
    </source>
</evidence>
<feature type="transmembrane region" description="Helical" evidence="7">
    <location>
        <begin position="21"/>
        <end position="45"/>
    </location>
</feature>
<keyword evidence="10" id="KW-0378">Hydrolase</keyword>
<feature type="domain" description="ABC3 transporter permease C-terminal" evidence="8">
    <location>
        <begin position="302"/>
        <end position="415"/>
    </location>
</feature>
<dbReference type="GO" id="GO:0016787">
    <property type="term" value="F:hydrolase activity"/>
    <property type="evidence" value="ECO:0007669"/>
    <property type="project" value="UniProtKB-KW"/>
</dbReference>
<feature type="transmembrane region" description="Helical" evidence="7">
    <location>
        <begin position="299"/>
        <end position="323"/>
    </location>
</feature>
<sequence>MDILETIKLSIEGIRTNKMRSFLTMLGIIIGISSVIGITTIGSAMTKSVNKAFDTIGNSSAYIMVEAKNPEDQDGQGLVYPDDFMTKDMLEDVQKSQGDLVDEVVYQGPEGPGVVRQDKKQINVNIQSTSPGAAKTDKVKLLAGRFLNNQDIKKSKNVAVISDKVLDKIYKGDVNKALGSEVKVYKDGELVVLTVVGIYHYEKVNVALLGDVKGETSTLYMPYTTAFKEIPSDYDDEDVFQYVLISLKNPGQAEEDSQTLADYINKKYFADNSRAQVQVSSVVSEMKQVGSTMAGIQTAVAAIAGIALIVGGIGVMNILLVSVTERTREIGIRKALGATKNDIRKQFIIESVILCIIGGIFGILLGTLLGLVGSGLIGTRSLPSIFSILVAVGFSMAIGVFFGYYPANKAAKLDPIEALRYE</sequence>
<proteinExistence type="inferred from homology"/>
<comment type="subcellular location">
    <subcellularLocation>
        <location evidence="1">Cell membrane</location>
        <topology evidence="1">Multi-pass membrane protein</topology>
    </subcellularLocation>
</comment>
<feature type="transmembrane region" description="Helical" evidence="7">
    <location>
        <begin position="347"/>
        <end position="372"/>
    </location>
</feature>
<reference evidence="10 11" key="1">
    <citation type="submission" date="2019-02" db="EMBL/GenBank/DDBJ databases">
        <authorList>
            <consortium name="Pathogen Informatics"/>
        </authorList>
    </citation>
    <scope>NUCLEOTIDE SEQUENCE [LARGE SCALE GENOMIC DNA]</scope>
    <source>
        <strain evidence="10 11">3012STDY7089603</strain>
    </source>
</reference>
<dbReference type="EC" id="3.6.3.-" evidence="10"/>
<evidence type="ECO:0000256" key="5">
    <source>
        <dbReference type="ARBA" id="ARBA00023136"/>
    </source>
</evidence>
<dbReference type="GO" id="GO:0005524">
    <property type="term" value="F:ATP binding"/>
    <property type="evidence" value="ECO:0007669"/>
    <property type="project" value="UniProtKB-KW"/>
</dbReference>
<evidence type="ECO:0000256" key="3">
    <source>
        <dbReference type="ARBA" id="ARBA00022692"/>
    </source>
</evidence>
<organism evidence="10 11">
    <name type="scientific">Urinicoccus massiliensis</name>
    <dbReference type="NCBI Taxonomy" id="1723382"/>
    <lineage>
        <taxon>Bacteria</taxon>
        <taxon>Bacillati</taxon>
        <taxon>Bacillota</taxon>
        <taxon>Tissierellia</taxon>
        <taxon>Tissierellales</taxon>
        <taxon>Peptoniphilaceae</taxon>
        <taxon>Urinicoccus</taxon>
    </lineage>
</organism>
<accession>A0A8H2M6L3</accession>
<keyword evidence="10" id="KW-0547">Nucleotide-binding</keyword>
<keyword evidence="5 7" id="KW-0472">Membrane</keyword>
<dbReference type="EMBL" id="CAACYI010000001">
    <property type="protein sequence ID" value="VFB17026.1"/>
    <property type="molecule type" value="Genomic_DNA"/>
</dbReference>
<dbReference type="RefSeq" id="WP_131749673.1">
    <property type="nucleotide sequence ID" value="NZ_CAACYI010000001.1"/>
</dbReference>
<dbReference type="PANTHER" id="PTHR30572:SF4">
    <property type="entry name" value="ABC TRANSPORTER PERMEASE YTRF"/>
    <property type="match status" value="1"/>
</dbReference>
<evidence type="ECO:0000256" key="7">
    <source>
        <dbReference type="SAM" id="Phobius"/>
    </source>
</evidence>
<dbReference type="InterPro" id="IPR050250">
    <property type="entry name" value="Macrolide_Exporter_MacB"/>
</dbReference>
<gene>
    <name evidence="10" type="primary">macB_3</name>
    <name evidence="10" type="ORF">NCTC13150_01605</name>
</gene>
<evidence type="ECO:0000256" key="1">
    <source>
        <dbReference type="ARBA" id="ARBA00004651"/>
    </source>
</evidence>
<dbReference type="InterPro" id="IPR003838">
    <property type="entry name" value="ABC3_permease_C"/>
</dbReference>
<dbReference type="Pfam" id="PF12704">
    <property type="entry name" value="MacB_PCD"/>
    <property type="match status" value="1"/>
</dbReference>
<keyword evidence="10" id="KW-0067">ATP-binding</keyword>
<dbReference type="AlphaFoldDB" id="A0A8H2M6L3"/>
<protein>
    <submittedName>
        <fullName evidence="10">Macrolide export ATP-binding/permease protein MacB</fullName>
        <ecNumber evidence="10">3.6.3.-</ecNumber>
    </submittedName>
</protein>
<evidence type="ECO:0000259" key="9">
    <source>
        <dbReference type="Pfam" id="PF12704"/>
    </source>
</evidence>
<evidence type="ECO:0000313" key="11">
    <source>
        <dbReference type="Proteomes" id="UP000377798"/>
    </source>
</evidence>
<keyword evidence="2" id="KW-1003">Cell membrane</keyword>
<comment type="similarity">
    <text evidence="6">Belongs to the ABC-4 integral membrane protein family.</text>
</comment>
<feature type="transmembrane region" description="Helical" evidence="7">
    <location>
        <begin position="384"/>
        <end position="405"/>
    </location>
</feature>